<keyword evidence="3" id="KW-1185">Reference proteome</keyword>
<proteinExistence type="predicted"/>
<protein>
    <recommendedName>
        <fullName evidence="1">DUF7924 domain-containing protein</fullName>
    </recommendedName>
</protein>
<dbReference type="OrthoDB" id="5400850at2759"/>
<dbReference type="InterPro" id="IPR057684">
    <property type="entry name" value="DUF7924"/>
</dbReference>
<reference evidence="2" key="1">
    <citation type="submission" date="2020-02" db="EMBL/GenBank/DDBJ databases">
        <authorList>
            <person name="Palmer J.M."/>
        </authorList>
    </citation>
    <scope>NUCLEOTIDE SEQUENCE</scope>
    <source>
        <strain evidence="2">EPUS1.4</strain>
        <tissue evidence="2">Thallus</tissue>
    </source>
</reference>
<accession>A0A8H7AG75</accession>
<organism evidence="2 3">
    <name type="scientific">Endocarpon pusillum</name>
    <dbReference type="NCBI Taxonomy" id="364733"/>
    <lineage>
        <taxon>Eukaryota</taxon>
        <taxon>Fungi</taxon>
        <taxon>Dikarya</taxon>
        <taxon>Ascomycota</taxon>
        <taxon>Pezizomycotina</taxon>
        <taxon>Eurotiomycetes</taxon>
        <taxon>Chaetothyriomycetidae</taxon>
        <taxon>Verrucariales</taxon>
        <taxon>Verrucariaceae</taxon>
        <taxon>Endocarpon</taxon>
    </lineage>
</organism>
<dbReference type="Pfam" id="PF25545">
    <property type="entry name" value="DUF7924"/>
    <property type="match status" value="1"/>
</dbReference>
<dbReference type="Proteomes" id="UP000606974">
    <property type="component" value="Unassembled WGS sequence"/>
</dbReference>
<feature type="domain" description="DUF7924" evidence="1">
    <location>
        <begin position="37"/>
        <end position="84"/>
    </location>
</feature>
<dbReference type="AlphaFoldDB" id="A0A8H7AG75"/>
<sequence length="85" mass="9561">MEKYNLGITDSSLSTCKALLSLEQTIPNDSLFRDDVFEETCRRVQDRNEARVIRSISPYIVPSVEDLAILGATKLKCLIENVNEA</sequence>
<evidence type="ECO:0000259" key="1">
    <source>
        <dbReference type="Pfam" id="PF25545"/>
    </source>
</evidence>
<evidence type="ECO:0000313" key="3">
    <source>
        <dbReference type="Proteomes" id="UP000606974"/>
    </source>
</evidence>
<gene>
    <name evidence="2" type="ORF">GJ744_011682</name>
</gene>
<comment type="caution">
    <text evidence="2">The sequence shown here is derived from an EMBL/GenBank/DDBJ whole genome shotgun (WGS) entry which is preliminary data.</text>
</comment>
<name>A0A8H7AG75_9EURO</name>
<evidence type="ECO:0000313" key="2">
    <source>
        <dbReference type="EMBL" id="KAF7506536.1"/>
    </source>
</evidence>
<dbReference type="EMBL" id="JAACFV010000085">
    <property type="protein sequence ID" value="KAF7506536.1"/>
    <property type="molecule type" value="Genomic_DNA"/>
</dbReference>